<proteinExistence type="predicted"/>
<sequence>METVEELRSNRPTEVVAARWTAVVAVVLWVPVSGNIFAAPTLAVCLMFLFVFGAFGVVKGREAGRVMATVAAVLLSVLFLPFCWTVLTHGGDGYSVGYALLALAAILLAGGSVWLMYRPRANRYVHLVGVALRRTS</sequence>
<organism evidence="2 3">
    <name type="scientific">Saccharomonospora cyanea NA-134</name>
    <dbReference type="NCBI Taxonomy" id="882082"/>
    <lineage>
        <taxon>Bacteria</taxon>
        <taxon>Bacillati</taxon>
        <taxon>Actinomycetota</taxon>
        <taxon>Actinomycetes</taxon>
        <taxon>Pseudonocardiales</taxon>
        <taxon>Pseudonocardiaceae</taxon>
        <taxon>Saccharomonospora</taxon>
    </lineage>
</organism>
<feature type="transmembrane region" description="Helical" evidence="1">
    <location>
        <begin position="12"/>
        <end position="30"/>
    </location>
</feature>
<protein>
    <submittedName>
        <fullName evidence="2">Uncharacterized protein</fullName>
    </submittedName>
</protein>
<dbReference type="RefSeq" id="WP_005460410.1">
    <property type="nucleotide sequence ID" value="NZ_CM001440.1"/>
</dbReference>
<evidence type="ECO:0000313" key="2">
    <source>
        <dbReference type="EMBL" id="EHR63841.1"/>
    </source>
</evidence>
<dbReference type="EMBL" id="CM001440">
    <property type="protein sequence ID" value="EHR63841.1"/>
    <property type="molecule type" value="Genomic_DNA"/>
</dbReference>
<evidence type="ECO:0000313" key="3">
    <source>
        <dbReference type="Proteomes" id="UP000002791"/>
    </source>
</evidence>
<dbReference type="HOGENOM" id="CLU_1873936_0_0_11"/>
<dbReference type="AlphaFoldDB" id="H5XQA8"/>
<feature type="transmembrane region" description="Helical" evidence="1">
    <location>
        <begin position="96"/>
        <end position="117"/>
    </location>
</feature>
<accession>H5XQA8</accession>
<reference evidence="2 3" key="1">
    <citation type="submission" date="2011-11" db="EMBL/GenBank/DDBJ databases">
        <title>The Noncontiguous Finished sequence of Saccharomonospora cyanea NA-134.</title>
        <authorList>
            <consortium name="US DOE Joint Genome Institute"/>
            <person name="Lucas S."/>
            <person name="Han J."/>
            <person name="Lapidus A."/>
            <person name="Cheng J.-F."/>
            <person name="Goodwin L."/>
            <person name="Pitluck S."/>
            <person name="Peters L."/>
            <person name="Ovchinnikova G."/>
            <person name="Lu M."/>
            <person name="Detter J.C."/>
            <person name="Han C."/>
            <person name="Tapia R."/>
            <person name="Land M."/>
            <person name="Hauser L."/>
            <person name="Kyrpides N."/>
            <person name="Ivanova N."/>
            <person name="Pagani I."/>
            <person name="Brambilla E.-M."/>
            <person name="Klenk H.-P."/>
            <person name="Woyke T."/>
        </authorList>
    </citation>
    <scope>NUCLEOTIDE SEQUENCE [LARGE SCALE GENOMIC DNA]</scope>
    <source>
        <strain evidence="2 3">NA-134</strain>
    </source>
</reference>
<dbReference type="STRING" id="882082.SaccyDRAFT_5046"/>
<dbReference type="OrthoDB" id="3693248at2"/>
<keyword evidence="1" id="KW-0472">Membrane</keyword>
<evidence type="ECO:0000256" key="1">
    <source>
        <dbReference type="SAM" id="Phobius"/>
    </source>
</evidence>
<keyword evidence="1" id="KW-0812">Transmembrane</keyword>
<name>H5XQA8_9PSEU</name>
<dbReference type="Proteomes" id="UP000002791">
    <property type="component" value="Chromosome"/>
</dbReference>
<keyword evidence="1" id="KW-1133">Transmembrane helix</keyword>
<feature type="transmembrane region" description="Helical" evidence="1">
    <location>
        <begin position="36"/>
        <end position="58"/>
    </location>
</feature>
<gene>
    <name evidence="2" type="ORF">SaccyDRAFT_5046</name>
</gene>
<feature type="transmembrane region" description="Helical" evidence="1">
    <location>
        <begin position="70"/>
        <end position="90"/>
    </location>
</feature>
<keyword evidence="3" id="KW-1185">Reference proteome</keyword>